<keyword evidence="8 9" id="KW-0472">Membrane</keyword>
<evidence type="ECO:0000313" key="11">
    <source>
        <dbReference type="EMBL" id="QNP58988.1"/>
    </source>
</evidence>
<dbReference type="GO" id="GO:0015031">
    <property type="term" value="P:protein transport"/>
    <property type="evidence" value="ECO:0007669"/>
    <property type="project" value="UniProtKB-KW"/>
</dbReference>
<name>A0A7H0HEM2_9BURK</name>
<keyword evidence="12" id="KW-1185">Reference proteome</keyword>
<evidence type="ECO:0000256" key="1">
    <source>
        <dbReference type="ARBA" id="ARBA00004533"/>
    </source>
</evidence>
<evidence type="ECO:0000313" key="12">
    <source>
        <dbReference type="Proteomes" id="UP000516057"/>
    </source>
</evidence>
<dbReference type="KEGG" id="amon:H9L24_19170"/>
<dbReference type="GO" id="GO:0005886">
    <property type="term" value="C:plasma membrane"/>
    <property type="evidence" value="ECO:0007669"/>
    <property type="project" value="UniProtKB-SubCell"/>
</dbReference>
<keyword evidence="2" id="KW-0813">Transport</keyword>
<gene>
    <name evidence="11" type="ORF">H9L24_19170</name>
</gene>
<keyword evidence="6" id="KW-0653">Protein transport</keyword>
<reference evidence="11 12" key="1">
    <citation type="submission" date="2020-08" db="EMBL/GenBank/DDBJ databases">
        <title>Genome sequence of Acidovorax monticola KACC 19171T.</title>
        <authorList>
            <person name="Hyun D.-W."/>
            <person name="Bae J.-W."/>
        </authorList>
    </citation>
    <scope>NUCLEOTIDE SEQUENCE [LARGE SCALE GENOMIC DNA]</scope>
    <source>
        <strain evidence="11 12">KACC 19171</strain>
    </source>
</reference>
<keyword evidence="3" id="KW-1003">Cell membrane</keyword>
<evidence type="ECO:0000259" key="10">
    <source>
        <dbReference type="Pfam" id="PF11356"/>
    </source>
</evidence>
<evidence type="ECO:0000256" key="4">
    <source>
        <dbReference type="ARBA" id="ARBA00022519"/>
    </source>
</evidence>
<evidence type="ECO:0000256" key="3">
    <source>
        <dbReference type="ARBA" id="ARBA00022475"/>
    </source>
</evidence>
<feature type="transmembrane region" description="Helical" evidence="9">
    <location>
        <begin position="12"/>
        <end position="34"/>
    </location>
</feature>
<dbReference type="Proteomes" id="UP000516057">
    <property type="component" value="Chromosome"/>
</dbReference>
<comment type="subcellular location">
    <subcellularLocation>
        <location evidence="1">Cell inner membrane</location>
    </subcellularLocation>
</comment>
<dbReference type="RefSeq" id="WP_187735973.1">
    <property type="nucleotide sequence ID" value="NZ_CP060790.1"/>
</dbReference>
<keyword evidence="4" id="KW-0997">Cell inner membrane</keyword>
<evidence type="ECO:0000256" key="6">
    <source>
        <dbReference type="ARBA" id="ARBA00022927"/>
    </source>
</evidence>
<keyword evidence="7 9" id="KW-1133">Transmembrane helix</keyword>
<proteinExistence type="predicted"/>
<organism evidence="11 12">
    <name type="scientific">Paenacidovorax monticola</name>
    <dbReference type="NCBI Taxonomy" id="1926868"/>
    <lineage>
        <taxon>Bacteria</taxon>
        <taxon>Pseudomonadati</taxon>
        <taxon>Pseudomonadota</taxon>
        <taxon>Betaproteobacteria</taxon>
        <taxon>Burkholderiales</taxon>
        <taxon>Comamonadaceae</taxon>
        <taxon>Paenacidovorax</taxon>
    </lineage>
</organism>
<accession>A0A7H0HEM2</accession>
<evidence type="ECO:0000256" key="5">
    <source>
        <dbReference type="ARBA" id="ARBA00022692"/>
    </source>
</evidence>
<evidence type="ECO:0000256" key="2">
    <source>
        <dbReference type="ARBA" id="ARBA00022448"/>
    </source>
</evidence>
<dbReference type="AlphaFoldDB" id="A0A7H0HEM2"/>
<evidence type="ECO:0000256" key="9">
    <source>
        <dbReference type="SAM" id="Phobius"/>
    </source>
</evidence>
<keyword evidence="5 9" id="KW-0812">Transmembrane</keyword>
<evidence type="ECO:0000256" key="7">
    <source>
        <dbReference type="ARBA" id="ARBA00022989"/>
    </source>
</evidence>
<feature type="domain" description="Type II secretion system protein GspC N-terminal" evidence="10">
    <location>
        <begin position="73"/>
        <end position="129"/>
    </location>
</feature>
<sequence length="157" mass="15166">MVTTSLNPSRPWGVRLGTLALWALAGASLVYWGLRLTAQPGAGAPAATAAAPVVPDAQALARLLGAGPAVPAAAAPALSPASRFALVGVLAGRQSGGGAALIAVDGKPAKPYRVGASIEPGLVLQAVGPREARLGASAGGASTLTLAMPVPNAPAAK</sequence>
<evidence type="ECO:0000256" key="8">
    <source>
        <dbReference type="ARBA" id="ARBA00023136"/>
    </source>
</evidence>
<protein>
    <submittedName>
        <fullName evidence="11">General secretion pathway protein C</fullName>
    </submittedName>
</protein>
<dbReference type="Pfam" id="PF11356">
    <property type="entry name" value="T2SSC"/>
    <property type="match status" value="1"/>
</dbReference>
<dbReference type="InterPro" id="IPR024961">
    <property type="entry name" value="T2SS_GspC_N"/>
</dbReference>
<dbReference type="EMBL" id="CP060790">
    <property type="protein sequence ID" value="QNP58988.1"/>
    <property type="molecule type" value="Genomic_DNA"/>
</dbReference>